<evidence type="ECO:0000313" key="5">
    <source>
        <dbReference type="Proteomes" id="UP000182125"/>
    </source>
</evidence>
<keyword evidence="6" id="KW-1185">Reference proteome</keyword>
<sequence>MVYFPRKNPFVIKKKVGTIRKREIEYTVVPYEMVSPRSTLNRLSEQLAAEIGAYEGRIKEILDHTHRKYH</sequence>
<dbReference type="EMBL" id="FOIW01000001">
    <property type="protein sequence ID" value="SEV88422.1"/>
    <property type="molecule type" value="Genomic_DNA"/>
</dbReference>
<reference evidence="3 5" key="3">
    <citation type="submission" date="2016-10" db="EMBL/GenBank/DDBJ databases">
        <authorList>
            <person name="de Groot N.N."/>
        </authorList>
    </citation>
    <scope>NUCLEOTIDE SEQUENCE [LARGE SCALE GENOMIC DNA]</scope>
    <source>
        <strain evidence="3 5">OGL-20</strain>
    </source>
</reference>
<proteinExistence type="predicted"/>
<evidence type="ECO:0000313" key="1">
    <source>
        <dbReference type="EMBL" id="ASJ12577.1"/>
    </source>
</evidence>
<dbReference type="GeneID" id="33334079"/>
<reference evidence="2 4" key="1">
    <citation type="submission" date="2015-08" db="EMBL/GenBank/DDBJ databases">
        <title>Thermococcus thioreducens DSM 14981 genome sequencing.</title>
        <authorList>
            <person name="Hong S.-J."/>
            <person name="Kim M.-C."/>
            <person name="Shin J.-H."/>
        </authorList>
    </citation>
    <scope>NUCLEOTIDE SEQUENCE [LARGE SCALE GENOMIC DNA]</scope>
    <source>
        <strain evidence="2 4">DSM 14981</strain>
    </source>
</reference>
<reference evidence="1 6" key="2">
    <citation type="submission" date="2016-04" db="EMBL/GenBank/DDBJ databases">
        <title>Complete genome sequence of Thermococcus thioreducens type strain OGL-20P.</title>
        <authorList>
            <person name="Oger P.M."/>
        </authorList>
    </citation>
    <scope>NUCLEOTIDE SEQUENCE [LARGE SCALE GENOMIC DNA]</scope>
    <source>
        <strain evidence="1 6">OGL-20P</strain>
    </source>
</reference>
<dbReference type="AlphaFoldDB" id="A0A0Q2M307"/>
<gene>
    <name evidence="1" type="ORF">A3L14_06610</name>
    <name evidence="2" type="ORF">AMR53_05630</name>
    <name evidence="3" type="ORF">SAMN05216170_0629</name>
</gene>
<protein>
    <submittedName>
        <fullName evidence="2">Uncharacterized protein</fullName>
    </submittedName>
</protein>
<dbReference type="Proteomes" id="UP000250136">
    <property type="component" value="Chromosome"/>
</dbReference>
<dbReference type="EMBL" id="LIXN01000008">
    <property type="protein sequence ID" value="KQH82425.1"/>
    <property type="molecule type" value="Genomic_DNA"/>
</dbReference>
<evidence type="ECO:0000313" key="3">
    <source>
        <dbReference type="EMBL" id="SEV88422.1"/>
    </source>
</evidence>
<dbReference type="RefSeq" id="WP_055429320.1">
    <property type="nucleotide sequence ID" value="NZ_CP015105.1"/>
</dbReference>
<dbReference type="PATRIC" id="fig|277988.4.peg.1182"/>
<dbReference type="Proteomes" id="UP000182125">
    <property type="component" value="Unassembled WGS sequence"/>
</dbReference>
<dbReference type="EMBL" id="CP015105">
    <property type="protein sequence ID" value="ASJ12577.1"/>
    <property type="molecule type" value="Genomic_DNA"/>
</dbReference>
<accession>A0A0Q2M307</accession>
<evidence type="ECO:0000313" key="4">
    <source>
        <dbReference type="Proteomes" id="UP000051862"/>
    </source>
</evidence>
<dbReference type="KEGG" id="ttd:A3L14_06610"/>
<evidence type="ECO:0000313" key="6">
    <source>
        <dbReference type="Proteomes" id="UP000250136"/>
    </source>
</evidence>
<evidence type="ECO:0000313" key="2">
    <source>
        <dbReference type="EMBL" id="KQH82425.1"/>
    </source>
</evidence>
<dbReference type="Proteomes" id="UP000051862">
    <property type="component" value="Unassembled WGS sequence"/>
</dbReference>
<name>A0A0Q2M307_9EURY</name>
<organism evidence="2 4">
    <name type="scientific">Thermococcus thioreducens</name>
    <dbReference type="NCBI Taxonomy" id="277988"/>
    <lineage>
        <taxon>Archaea</taxon>
        <taxon>Methanobacteriati</taxon>
        <taxon>Methanobacteriota</taxon>
        <taxon>Thermococci</taxon>
        <taxon>Thermococcales</taxon>
        <taxon>Thermococcaceae</taxon>
        <taxon>Thermococcus</taxon>
    </lineage>
</organism>